<dbReference type="Pfam" id="PF00999">
    <property type="entry name" value="Na_H_Exchanger"/>
    <property type="match status" value="1"/>
</dbReference>
<feature type="transmembrane region" description="Helical" evidence="5">
    <location>
        <begin position="340"/>
        <end position="363"/>
    </location>
</feature>
<evidence type="ECO:0000256" key="4">
    <source>
        <dbReference type="ARBA" id="ARBA00023136"/>
    </source>
</evidence>
<feature type="transmembrane region" description="Helical" evidence="5">
    <location>
        <begin position="60"/>
        <end position="78"/>
    </location>
</feature>
<dbReference type="RefSeq" id="WP_154519848.1">
    <property type="nucleotide sequence ID" value="NZ_VUMT01000019.1"/>
</dbReference>
<feature type="transmembrane region" description="Helical" evidence="5">
    <location>
        <begin position="278"/>
        <end position="295"/>
    </location>
</feature>
<evidence type="ECO:0000259" key="6">
    <source>
        <dbReference type="Pfam" id="PF00999"/>
    </source>
</evidence>
<reference evidence="7 8" key="1">
    <citation type="submission" date="2019-08" db="EMBL/GenBank/DDBJ databases">
        <title>In-depth cultivation of the pig gut microbiome towards novel bacterial diversity and tailored functional studies.</title>
        <authorList>
            <person name="Wylensek D."/>
            <person name="Hitch T.C.A."/>
            <person name="Clavel T."/>
        </authorList>
    </citation>
    <scope>NUCLEOTIDE SEQUENCE [LARGE SCALE GENOMIC DNA]</scope>
    <source>
        <strain evidence="7 8">WCA-693-APC-MOT-I</strain>
    </source>
</reference>
<feature type="domain" description="Cation/H+ exchanger transmembrane" evidence="6">
    <location>
        <begin position="14"/>
        <end position="385"/>
    </location>
</feature>
<keyword evidence="3 5" id="KW-1133">Transmembrane helix</keyword>
<feature type="transmembrane region" description="Helical" evidence="5">
    <location>
        <begin position="188"/>
        <end position="211"/>
    </location>
</feature>
<organism evidence="7 8">
    <name type="scientific">Velocimicrobium porci</name>
    <dbReference type="NCBI Taxonomy" id="2606634"/>
    <lineage>
        <taxon>Bacteria</taxon>
        <taxon>Bacillati</taxon>
        <taxon>Bacillota</taxon>
        <taxon>Clostridia</taxon>
        <taxon>Lachnospirales</taxon>
        <taxon>Lachnospiraceae</taxon>
        <taxon>Velocimicrobium</taxon>
    </lineage>
</organism>
<evidence type="ECO:0000256" key="3">
    <source>
        <dbReference type="ARBA" id="ARBA00022989"/>
    </source>
</evidence>
<evidence type="ECO:0000256" key="2">
    <source>
        <dbReference type="ARBA" id="ARBA00022692"/>
    </source>
</evidence>
<name>A0A6L5Y0U6_9FIRM</name>
<dbReference type="AlphaFoldDB" id="A0A6L5Y0U6"/>
<sequence>MIIGSLRIFAIICVAFVCGKLISKLKLPAILGWLIEGIVFGPYLAKVVTLDITNTLQYKIFIKIFECFAGVMIGREIIFKKIANSGKQIIGITFVQSIGTFLFVTAAFFVVFLVIDIPVYLAFVFGGIALATAPAPALSIVNEYHTNGPVTKTLLPLAAIDDIIGVIVFFTVISIVSGINGSTSVSPFAIAGIVFLPFVIGILTGFCASFLMKRSNNNYLRLVLLLVFLCISTLCGLLIDYYVFHSFSLNYLLIGMAFSATVANVLPEKELKDTLKLYNPLLNLSLIIVIVNLGMPLDYRLIAGAGLFTVIYILSRAVGKIGGAYLGGKLTKAEPTVTKYLGFTLLPHSGVSLVFTGIAVTSLTAIDAFLASIVSGTIVAAAIINEVIAVIVAKFAFKWAGEIKE</sequence>
<dbReference type="GO" id="GO:0016020">
    <property type="term" value="C:membrane"/>
    <property type="evidence" value="ECO:0007669"/>
    <property type="project" value="UniProtKB-SubCell"/>
</dbReference>
<keyword evidence="2 5" id="KW-0812">Transmembrane</keyword>
<dbReference type="PANTHER" id="PTHR43021">
    <property type="entry name" value="NA(+)/H(+) ANTIPORTER-RELATED"/>
    <property type="match status" value="1"/>
</dbReference>
<evidence type="ECO:0000313" key="8">
    <source>
        <dbReference type="Proteomes" id="UP000482209"/>
    </source>
</evidence>
<dbReference type="InterPro" id="IPR006153">
    <property type="entry name" value="Cation/H_exchanger_TM"/>
</dbReference>
<keyword evidence="4 5" id="KW-0472">Membrane</keyword>
<dbReference type="InterPro" id="IPR038770">
    <property type="entry name" value="Na+/solute_symporter_sf"/>
</dbReference>
<dbReference type="Proteomes" id="UP000482209">
    <property type="component" value="Unassembled WGS sequence"/>
</dbReference>
<evidence type="ECO:0000256" key="5">
    <source>
        <dbReference type="SAM" id="Phobius"/>
    </source>
</evidence>
<evidence type="ECO:0000313" key="7">
    <source>
        <dbReference type="EMBL" id="MSS64457.1"/>
    </source>
</evidence>
<dbReference type="PANTHER" id="PTHR43021:SF2">
    <property type="entry name" value="CATION_H+ EXCHANGER DOMAIN-CONTAINING PROTEIN"/>
    <property type="match status" value="1"/>
</dbReference>
<protein>
    <submittedName>
        <fullName evidence="7">Potassium transporter</fullName>
    </submittedName>
</protein>
<feature type="transmembrane region" description="Helical" evidence="5">
    <location>
        <begin position="369"/>
        <end position="397"/>
    </location>
</feature>
<dbReference type="GO" id="GO:1902600">
    <property type="term" value="P:proton transmembrane transport"/>
    <property type="evidence" value="ECO:0007669"/>
    <property type="project" value="InterPro"/>
</dbReference>
<feature type="transmembrane region" description="Helical" evidence="5">
    <location>
        <begin position="6"/>
        <end position="23"/>
    </location>
</feature>
<feature type="transmembrane region" description="Helical" evidence="5">
    <location>
        <begin position="249"/>
        <end position="266"/>
    </location>
</feature>
<feature type="transmembrane region" description="Helical" evidence="5">
    <location>
        <begin position="223"/>
        <end position="243"/>
    </location>
</feature>
<dbReference type="Gene3D" id="1.20.1530.20">
    <property type="match status" value="1"/>
</dbReference>
<dbReference type="GO" id="GO:0015297">
    <property type="term" value="F:antiporter activity"/>
    <property type="evidence" value="ECO:0007669"/>
    <property type="project" value="InterPro"/>
</dbReference>
<feature type="transmembrane region" description="Helical" evidence="5">
    <location>
        <begin position="90"/>
        <end position="115"/>
    </location>
</feature>
<comment type="subcellular location">
    <subcellularLocation>
        <location evidence="1">Membrane</location>
        <topology evidence="1">Multi-pass membrane protein</topology>
    </subcellularLocation>
</comment>
<dbReference type="EMBL" id="VUMT01000019">
    <property type="protein sequence ID" value="MSS64457.1"/>
    <property type="molecule type" value="Genomic_DNA"/>
</dbReference>
<comment type="caution">
    <text evidence="7">The sequence shown here is derived from an EMBL/GenBank/DDBJ whole genome shotgun (WGS) entry which is preliminary data.</text>
</comment>
<keyword evidence="8" id="KW-1185">Reference proteome</keyword>
<gene>
    <name evidence="7" type="ORF">FYJ58_11305</name>
</gene>
<proteinExistence type="predicted"/>
<accession>A0A6L5Y0U6</accession>
<feature type="transmembrane region" description="Helical" evidence="5">
    <location>
        <begin position="153"/>
        <end position="176"/>
    </location>
</feature>
<feature type="transmembrane region" description="Helical" evidence="5">
    <location>
        <begin position="30"/>
        <end position="48"/>
    </location>
</feature>
<feature type="transmembrane region" description="Helical" evidence="5">
    <location>
        <begin position="301"/>
        <end position="319"/>
    </location>
</feature>
<feature type="transmembrane region" description="Helical" evidence="5">
    <location>
        <begin position="121"/>
        <end position="141"/>
    </location>
</feature>
<evidence type="ECO:0000256" key="1">
    <source>
        <dbReference type="ARBA" id="ARBA00004141"/>
    </source>
</evidence>